<dbReference type="InterPro" id="IPR046341">
    <property type="entry name" value="SET_dom_sf"/>
</dbReference>
<dbReference type="SUPFAM" id="SSF82199">
    <property type="entry name" value="SET domain"/>
    <property type="match status" value="1"/>
</dbReference>
<feature type="domain" description="SET" evidence="4">
    <location>
        <begin position="83"/>
        <end position="168"/>
    </location>
</feature>
<keyword evidence="6" id="KW-1185">Reference proteome</keyword>
<dbReference type="EMBL" id="UYRS01000124">
    <property type="protein sequence ID" value="VDK21837.1"/>
    <property type="molecule type" value="Genomic_DNA"/>
</dbReference>
<dbReference type="AlphaFoldDB" id="A0A0R3VU32"/>
<dbReference type="Proteomes" id="UP000282613">
    <property type="component" value="Unassembled WGS sequence"/>
</dbReference>
<evidence type="ECO:0000313" key="5">
    <source>
        <dbReference type="EMBL" id="VDK21837.1"/>
    </source>
</evidence>
<proteinExistence type="predicted"/>
<reference evidence="5 6" key="2">
    <citation type="submission" date="2018-11" db="EMBL/GenBank/DDBJ databases">
        <authorList>
            <consortium name="Pathogen Informatics"/>
        </authorList>
    </citation>
    <scope>NUCLEOTIDE SEQUENCE [LARGE SCALE GENOMIC DNA]</scope>
</reference>
<evidence type="ECO:0000256" key="2">
    <source>
        <dbReference type="ARBA" id="ARBA00022679"/>
    </source>
</evidence>
<reference evidence="7" key="1">
    <citation type="submission" date="2017-02" db="UniProtKB">
        <authorList>
            <consortium name="WormBaseParasite"/>
        </authorList>
    </citation>
    <scope>IDENTIFICATION</scope>
</reference>
<keyword evidence="2" id="KW-0808">Transferase</keyword>
<sequence>MGKKTRLQNSFPSVAGLCSELLRLCDVHPDASKAMDYFRSLYEITVKIRDLQKGASTSRLFLSGEREVRLESLKKRYEMCFYSPLSICNYGEAGFGLRADESIENNFFLKPRYQVPIQQLPISLTLNSRSSMVFPQQVTTDYDPDSERIIFYAMESYRQGDEVFMDYGKRTSTEFLLYNGFVPESNPFHKVPVKLGAWVACWYRTSYLLDVVCCLVIGHVLFCPGLSKFDKFVKLRTKVLEELGLGSEICPVASPQDGAFPSSQLAAFARVFVMNESKSFNYHFSTLIVELQTTLDELISGSPGPHVAARLLSVTLSNDRVDAEAKKFIEGRINLLIRSYESRLAKSLQTVPSASPVCEQCIRLCRHDIVSLSQCLAALSEQSC</sequence>
<dbReference type="InterPro" id="IPR001214">
    <property type="entry name" value="SET_dom"/>
</dbReference>
<dbReference type="InterPro" id="IPR050600">
    <property type="entry name" value="SETD3_SETD6_MTase"/>
</dbReference>
<evidence type="ECO:0000256" key="1">
    <source>
        <dbReference type="ARBA" id="ARBA00022603"/>
    </source>
</evidence>
<dbReference type="Gene3D" id="3.90.1410.10">
    <property type="entry name" value="set domain protein methyltransferase, domain 1"/>
    <property type="match status" value="1"/>
</dbReference>
<dbReference type="STRING" id="60517.A0A0R3VU32"/>
<dbReference type="Gene3D" id="3.90.1420.10">
    <property type="entry name" value="Rubisco LSMT, substrate-binding domain"/>
    <property type="match status" value="1"/>
</dbReference>
<accession>A0A0R3VU32</accession>
<dbReference type="OrthoDB" id="441812at2759"/>
<dbReference type="InterPro" id="IPR036464">
    <property type="entry name" value="Rubisco_LSMT_subst-bd_sf"/>
</dbReference>
<evidence type="ECO:0000256" key="3">
    <source>
        <dbReference type="ARBA" id="ARBA00022691"/>
    </source>
</evidence>
<keyword evidence="3" id="KW-0949">S-adenosyl-L-methionine</keyword>
<dbReference type="GO" id="GO:0016279">
    <property type="term" value="F:protein-lysine N-methyltransferase activity"/>
    <property type="evidence" value="ECO:0007669"/>
    <property type="project" value="TreeGrafter"/>
</dbReference>
<evidence type="ECO:0000313" key="7">
    <source>
        <dbReference type="WBParaSite" id="TASK_0000079201-mRNA-1"/>
    </source>
</evidence>
<name>A0A0R3VU32_TAEAS</name>
<protein>
    <submittedName>
        <fullName evidence="7">SET domain-containing protein</fullName>
    </submittedName>
</protein>
<dbReference type="GO" id="GO:0032259">
    <property type="term" value="P:methylation"/>
    <property type="evidence" value="ECO:0007669"/>
    <property type="project" value="UniProtKB-KW"/>
</dbReference>
<dbReference type="WBParaSite" id="TASK_0000079201-mRNA-1">
    <property type="protein sequence ID" value="TASK_0000079201-mRNA-1"/>
    <property type="gene ID" value="TASK_0000079201"/>
</dbReference>
<dbReference type="PANTHER" id="PTHR13271">
    <property type="entry name" value="UNCHARACTERIZED PUTATIVE METHYLTRANSFERASE"/>
    <property type="match status" value="1"/>
</dbReference>
<keyword evidence="1" id="KW-0489">Methyltransferase</keyword>
<gene>
    <name evidence="5" type="ORF">TASK_LOCUS793</name>
</gene>
<evidence type="ECO:0000313" key="6">
    <source>
        <dbReference type="Proteomes" id="UP000282613"/>
    </source>
</evidence>
<dbReference type="PROSITE" id="PS50280">
    <property type="entry name" value="SET"/>
    <property type="match status" value="1"/>
</dbReference>
<organism evidence="7">
    <name type="scientific">Taenia asiatica</name>
    <name type="common">Asian tapeworm</name>
    <dbReference type="NCBI Taxonomy" id="60517"/>
    <lineage>
        <taxon>Eukaryota</taxon>
        <taxon>Metazoa</taxon>
        <taxon>Spiralia</taxon>
        <taxon>Lophotrochozoa</taxon>
        <taxon>Platyhelminthes</taxon>
        <taxon>Cestoda</taxon>
        <taxon>Eucestoda</taxon>
        <taxon>Cyclophyllidea</taxon>
        <taxon>Taeniidae</taxon>
        <taxon>Taenia</taxon>
    </lineage>
</organism>
<evidence type="ECO:0000259" key="4">
    <source>
        <dbReference type="PROSITE" id="PS50280"/>
    </source>
</evidence>